<comment type="caution">
    <text evidence="2">The sequence shown here is derived from an EMBL/GenBank/DDBJ whole genome shotgun (WGS) entry which is preliminary data.</text>
</comment>
<dbReference type="PANTHER" id="PTHR12526:SF627">
    <property type="entry name" value="D-RHAMNOSYLTRANSFERASE WBPZ"/>
    <property type="match status" value="1"/>
</dbReference>
<dbReference type="Gene3D" id="3.40.50.2000">
    <property type="entry name" value="Glycogen Phosphorylase B"/>
    <property type="match status" value="2"/>
</dbReference>
<dbReference type="SUPFAM" id="SSF53756">
    <property type="entry name" value="UDP-Glycosyltransferase/glycogen phosphorylase"/>
    <property type="match status" value="1"/>
</dbReference>
<dbReference type="GO" id="GO:0016757">
    <property type="term" value="F:glycosyltransferase activity"/>
    <property type="evidence" value="ECO:0007669"/>
    <property type="project" value="InterPro"/>
</dbReference>
<dbReference type="Proteomes" id="UP000006241">
    <property type="component" value="Unassembled WGS sequence"/>
</dbReference>
<organism evidence="2 3">
    <name type="scientific">Sphingobacterium spiritivorum ATCC 33300</name>
    <dbReference type="NCBI Taxonomy" id="525372"/>
    <lineage>
        <taxon>Bacteria</taxon>
        <taxon>Pseudomonadati</taxon>
        <taxon>Bacteroidota</taxon>
        <taxon>Sphingobacteriia</taxon>
        <taxon>Sphingobacteriales</taxon>
        <taxon>Sphingobacteriaceae</taxon>
        <taxon>Sphingobacterium</taxon>
    </lineage>
</organism>
<dbReference type="InterPro" id="IPR001296">
    <property type="entry name" value="Glyco_trans_1"/>
</dbReference>
<name>C2FUI3_SPHSI</name>
<feature type="domain" description="Glycosyl transferase family 1" evidence="1">
    <location>
        <begin position="3"/>
        <end position="66"/>
    </location>
</feature>
<evidence type="ECO:0000259" key="1">
    <source>
        <dbReference type="Pfam" id="PF00534"/>
    </source>
</evidence>
<dbReference type="AlphaFoldDB" id="C2FUI3"/>
<protein>
    <recommendedName>
        <fullName evidence="1">Glycosyl transferase family 1 domain-containing protein</fullName>
    </recommendedName>
</protein>
<gene>
    <name evidence="2" type="ORF">HMPREF0765_0989</name>
</gene>
<dbReference type="Pfam" id="PF00534">
    <property type="entry name" value="Glycos_transf_1"/>
    <property type="match status" value="1"/>
</dbReference>
<sequence length="91" mass="10333">MQIEAMSCGKPVISTDIPGSGVSWVNKDEVSGLIVDVEDADQLALAIEEICEDEKLNQKFQQGSKERYETMFTRQSMVDRCVRLYRQLLMS</sequence>
<dbReference type="PANTHER" id="PTHR12526">
    <property type="entry name" value="GLYCOSYLTRANSFERASE"/>
    <property type="match status" value="1"/>
</dbReference>
<accession>C2FUI3</accession>
<dbReference type="EMBL" id="ACHB01000023">
    <property type="protein sequence ID" value="EEI93413.1"/>
    <property type="molecule type" value="Genomic_DNA"/>
</dbReference>
<evidence type="ECO:0000313" key="3">
    <source>
        <dbReference type="Proteomes" id="UP000006241"/>
    </source>
</evidence>
<reference evidence="2 3" key="1">
    <citation type="submission" date="2009-01" db="EMBL/GenBank/DDBJ databases">
        <authorList>
            <person name="Qin X."/>
            <person name="Bachman B."/>
            <person name="Battles P."/>
            <person name="Bell A."/>
            <person name="Bess C."/>
            <person name="Bickham C."/>
            <person name="Chaboub L."/>
            <person name="Chen D."/>
            <person name="Coyle M."/>
            <person name="Deiros D.R."/>
            <person name="Dinh H."/>
            <person name="Forbes L."/>
            <person name="Fowler G."/>
            <person name="Francisco L."/>
            <person name="Fu Q."/>
            <person name="Gubbala S."/>
            <person name="Hale W."/>
            <person name="Han Y."/>
            <person name="Hemphill L."/>
            <person name="Highlander S.K."/>
            <person name="Hirani K."/>
            <person name="Hogues M."/>
            <person name="Jackson L."/>
            <person name="Jakkamsetti A."/>
            <person name="Javaid M."/>
            <person name="Jiang H."/>
            <person name="Korchina V."/>
            <person name="Kovar C."/>
            <person name="Lara F."/>
            <person name="Lee S."/>
            <person name="Mata R."/>
            <person name="Mathew T."/>
            <person name="Moen C."/>
            <person name="Morales K."/>
            <person name="Munidasa M."/>
            <person name="Nazareth L."/>
            <person name="Ngo R."/>
            <person name="Nguyen L."/>
            <person name="Okwuonu G."/>
            <person name="Ongeri F."/>
            <person name="Patil S."/>
            <person name="Petrosino J."/>
            <person name="Pham C."/>
            <person name="Pham P."/>
            <person name="Pu L.-L."/>
            <person name="Puazo M."/>
            <person name="Raj R."/>
            <person name="Reid J."/>
            <person name="Rouhana J."/>
            <person name="Saada N."/>
            <person name="Shang Y."/>
            <person name="Simmons D."/>
            <person name="Thornton R."/>
            <person name="Warren J."/>
            <person name="Weissenberger G."/>
            <person name="Zhang J."/>
            <person name="Zhang L."/>
            <person name="Zhou C."/>
            <person name="Zhu D."/>
            <person name="Muzny D."/>
            <person name="Worley K."/>
            <person name="Gibbs R."/>
        </authorList>
    </citation>
    <scope>NUCLEOTIDE SEQUENCE [LARGE SCALE GENOMIC DNA]</scope>
    <source>
        <strain evidence="2 3">ATCC 33300</strain>
    </source>
</reference>
<evidence type="ECO:0000313" key="2">
    <source>
        <dbReference type="EMBL" id="EEI93413.1"/>
    </source>
</evidence>
<proteinExistence type="predicted"/>
<dbReference type="HOGENOM" id="CLU_2425423_0_0_10"/>